<keyword evidence="1" id="KW-0732">Signal</keyword>
<proteinExistence type="predicted"/>
<feature type="signal peptide" evidence="1">
    <location>
        <begin position="1"/>
        <end position="20"/>
    </location>
</feature>
<accession>A0ABU6VQ25</accession>
<evidence type="ECO:0000313" key="2">
    <source>
        <dbReference type="EMBL" id="MED6175239.1"/>
    </source>
</evidence>
<keyword evidence="3" id="KW-1185">Reference proteome</keyword>
<name>A0ABU6VQ25_9FABA</name>
<organism evidence="2 3">
    <name type="scientific">Stylosanthes scabra</name>
    <dbReference type="NCBI Taxonomy" id="79078"/>
    <lineage>
        <taxon>Eukaryota</taxon>
        <taxon>Viridiplantae</taxon>
        <taxon>Streptophyta</taxon>
        <taxon>Embryophyta</taxon>
        <taxon>Tracheophyta</taxon>
        <taxon>Spermatophyta</taxon>
        <taxon>Magnoliopsida</taxon>
        <taxon>eudicotyledons</taxon>
        <taxon>Gunneridae</taxon>
        <taxon>Pentapetalae</taxon>
        <taxon>rosids</taxon>
        <taxon>fabids</taxon>
        <taxon>Fabales</taxon>
        <taxon>Fabaceae</taxon>
        <taxon>Papilionoideae</taxon>
        <taxon>50 kb inversion clade</taxon>
        <taxon>dalbergioids sensu lato</taxon>
        <taxon>Dalbergieae</taxon>
        <taxon>Pterocarpus clade</taxon>
        <taxon>Stylosanthes</taxon>
    </lineage>
</organism>
<feature type="chain" id="PRO_5046826923" evidence="1">
    <location>
        <begin position="21"/>
        <end position="121"/>
    </location>
</feature>
<dbReference type="EMBL" id="JASCZI010152040">
    <property type="protein sequence ID" value="MED6175239.1"/>
    <property type="molecule type" value="Genomic_DNA"/>
</dbReference>
<evidence type="ECO:0000313" key="3">
    <source>
        <dbReference type="Proteomes" id="UP001341840"/>
    </source>
</evidence>
<dbReference type="Proteomes" id="UP001341840">
    <property type="component" value="Unassembled WGS sequence"/>
</dbReference>
<evidence type="ECO:0000256" key="1">
    <source>
        <dbReference type="SAM" id="SignalP"/>
    </source>
</evidence>
<gene>
    <name evidence="2" type="ORF">PIB30_076551</name>
</gene>
<protein>
    <submittedName>
        <fullName evidence="2">Uncharacterized protein</fullName>
    </submittedName>
</protein>
<comment type="caution">
    <text evidence="2">The sequence shown here is derived from an EMBL/GenBank/DDBJ whole genome shotgun (WGS) entry which is preliminary data.</text>
</comment>
<reference evidence="2 3" key="1">
    <citation type="journal article" date="2023" name="Plants (Basel)">
        <title>Bridging the Gap: Combining Genomics and Transcriptomics Approaches to Understand Stylosanthes scabra, an Orphan Legume from the Brazilian Caatinga.</title>
        <authorList>
            <person name="Ferreira-Neto J.R.C."/>
            <person name="da Silva M.D."/>
            <person name="Binneck E."/>
            <person name="de Melo N.F."/>
            <person name="da Silva R.H."/>
            <person name="de Melo A.L.T.M."/>
            <person name="Pandolfi V."/>
            <person name="Bustamante F.O."/>
            <person name="Brasileiro-Vidal A.C."/>
            <person name="Benko-Iseppon A.M."/>
        </authorList>
    </citation>
    <scope>NUCLEOTIDE SEQUENCE [LARGE SCALE GENOMIC DNA]</scope>
    <source>
        <tissue evidence="2">Leaves</tissue>
    </source>
</reference>
<sequence length="121" mass="13430">MGLTLLEVYALTSLLADGEGFSSASECPEIKDNDYRFDYSGTTAFGFIQNNMEKQFLTLAVILHNKKCVVLASLILAQLYESLSTVFLENLLKEKKTLELLVFAWLDSHGLGQGTFQIGMP</sequence>